<dbReference type="EMBL" id="CP017754">
    <property type="protein sequence ID" value="AOZ05170.1"/>
    <property type="molecule type" value="Genomic_DNA"/>
</dbReference>
<evidence type="ECO:0000313" key="3">
    <source>
        <dbReference type="Proteomes" id="UP000177515"/>
    </source>
</evidence>
<evidence type="ECO:0008006" key="4">
    <source>
        <dbReference type="Google" id="ProtNLM"/>
    </source>
</evidence>
<keyword evidence="3" id="KW-1185">Reference proteome</keyword>
<sequence>MIRMQKPLRAGQHGQAMAEFVVLAVFVLSVLLLAIVSLAKLNDVRNKVLMGSRYAAWERTLWIDGNFNKPESGPPAWEDPATDQGWYSQYGPNALAARKDDIELKAEFLRRVVTANGEPLRKTDREVSYSLPKNLQAMWHDHSGKALVGRSDEVRVVSDVRDPGAEALRAQTAGPFGSVNDSRGRAVVARMNLSTRNLQRAAVSVDAGARNPALVRLWPTFKGLTFTDTTVMLSNTWMPEGTDSHQALFAQAVPASRANLVEPGQYRQLAIYAPEIADLQFGRLAPDVVPYERVSQ</sequence>
<keyword evidence="1" id="KW-0812">Transmembrane</keyword>
<keyword evidence="1" id="KW-1133">Transmembrane helix</keyword>
<feature type="transmembrane region" description="Helical" evidence="1">
    <location>
        <begin position="20"/>
        <end position="39"/>
    </location>
</feature>
<accession>A0ABN4TJU6</accession>
<gene>
    <name evidence="2" type="ORF">BKK80_04510</name>
</gene>
<protein>
    <recommendedName>
        <fullName evidence="4">Pilus assembly protein</fullName>
    </recommendedName>
</protein>
<reference evidence="2 3" key="1">
    <citation type="submission" date="2016-10" db="EMBL/GenBank/DDBJ databases">
        <title>Complete genome sequences of three Cupriavidus strains isolated from various Malaysian environments.</title>
        <authorList>
            <person name="Abdullah A.A.-A."/>
            <person name="Shafie N.A.H."/>
            <person name="Lau N.S."/>
        </authorList>
    </citation>
    <scope>NUCLEOTIDE SEQUENCE [LARGE SCALE GENOMIC DNA]</scope>
    <source>
        <strain evidence="2 3">USMAA1020</strain>
    </source>
</reference>
<keyword evidence="1" id="KW-0472">Membrane</keyword>
<organism evidence="2 3">
    <name type="scientific">Cupriavidus malaysiensis</name>
    <dbReference type="NCBI Taxonomy" id="367825"/>
    <lineage>
        <taxon>Bacteria</taxon>
        <taxon>Pseudomonadati</taxon>
        <taxon>Pseudomonadota</taxon>
        <taxon>Betaproteobacteria</taxon>
        <taxon>Burkholderiales</taxon>
        <taxon>Burkholderiaceae</taxon>
        <taxon>Cupriavidus</taxon>
    </lineage>
</organism>
<evidence type="ECO:0000256" key="1">
    <source>
        <dbReference type="SAM" id="Phobius"/>
    </source>
</evidence>
<dbReference type="Proteomes" id="UP000177515">
    <property type="component" value="Chromosome 1"/>
</dbReference>
<name>A0ABN4TJU6_9BURK</name>
<evidence type="ECO:0000313" key="2">
    <source>
        <dbReference type="EMBL" id="AOZ05170.1"/>
    </source>
</evidence>
<proteinExistence type="predicted"/>
<dbReference type="RefSeq" id="WP_071068638.1">
    <property type="nucleotide sequence ID" value="NZ_CP017754.1"/>
</dbReference>